<dbReference type="Pfam" id="PF00515">
    <property type="entry name" value="TPR_1"/>
    <property type="match status" value="1"/>
</dbReference>
<feature type="repeat" description="TPR" evidence="1">
    <location>
        <begin position="380"/>
        <end position="413"/>
    </location>
</feature>
<keyword evidence="3" id="KW-1133">Transmembrane helix</keyword>
<dbReference type="PROSITE" id="PS50234">
    <property type="entry name" value="VWFA"/>
    <property type="match status" value="1"/>
</dbReference>
<dbReference type="Pfam" id="PF13519">
    <property type="entry name" value="VWA_2"/>
    <property type="match status" value="1"/>
</dbReference>
<feature type="transmembrane region" description="Helical" evidence="3">
    <location>
        <begin position="12"/>
        <end position="29"/>
    </location>
</feature>
<evidence type="ECO:0000256" key="1">
    <source>
        <dbReference type="PROSITE-ProRule" id="PRU00339"/>
    </source>
</evidence>
<evidence type="ECO:0000313" key="6">
    <source>
        <dbReference type="Proteomes" id="UP000289784"/>
    </source>
</evidence>
<dbReference type="EMBL" id="SAWZ01000006">
    <property type="protein sequence ID" value="RXR04279.1"/>
    <property type="molecule type" value="Genomic_DNA"/>
</dbReference>
<keyword evidence="1" id="KW-0802">TPR repeat</keyword>
<dbReference type="RefSeq" id="WP_129471550.1">
    <property type="nucleotide sequence ID" value="NZ_SAWZ01000006.1"/>
</dbReference>
<dbReference type="Gene3D" id="3.40.50.410">
    <property type="entry name" value="von Willebrand factor, type A domain"/>
    <property type="match status" value="1"/>
</dbReference>
<dbReference type="AlphaFoldDB" id="A0A4Q1JVN5"/>
<dbReference type="SUPFAM" id="SSF53300">
    <property type="entry name" value="vWA-like"/>
    <property type="match status" value="1"/>
</dbReference>
<evidence type="ECO:0000259" key="4">
    <source>
        <dbReference type="PROSITE" id="PS50234"/>
    </source>
</evidence>
<feature type="compositionally biased region" description="Basic and acidic residues" evidence="2">
    <location>
        <begin position="518"/>
        <end position="530"/>
    </location>
</feature>
<feature type="compositionally biased region" description="Basic and acidic residues" evidence="2">
    <location>
        <begin position="495"/>
        <end position="505"/>
    </location>
</feature>
<feature type="transmembrane region" description="Helical" evidence="3">
    <location>
        <begin position="60"/>
        <end position="81"/>
    </location>
</feature>
<dbReference type="PROSITE" id="PS50005">
    <property type="entry name" value="TPR"/>
    <property type="match status" value="1"/>
</dbReference>
<dbReference type="InterPro" id="IPR019734">
    <property type="entry name" value="TPR_rpt"/>
</dbReference>
<dbReference type="Gene3D" id="1.25.40.10">
    <property type="entry name" value="Tetratricopeptide repeat domain"/>
    <property type="match status" value="1"/>
</dbReference>
<protein>
    <submittedName>
        <fullName evidence="5">Tetratricopeptide repeat protein</fullName>
    </submittedName>
</protein>
<evidence type="ECO:0000256" key="3">
    <source>
        <dbReference type="SAM" id="Phobius"/>
    </source>
</evidence>
<reference evidence="5 6" key="1">
    <citation type="submission" date="2019-01" db="EMBL/GenBank/DDBJ databases">
        <title>Pseudoxanthomonas composti sp. nov., isolated from compost.</title>
        <authorList>
            <person name="Yang G."/>
        </authorList>
    </citation>
    <scope>NUCLEOTIDE SEQUENCE [LARGE SCALE GENOMIC DNA]</scope>
    <source>
        <strain evidence="5 6">GSS15</strain>
    </source>
</reference>
<comment type="caution">
    <text evidence="5">The sequence shown here is derived from an EMBL/GenBank/DDBJ whole genome shotgun (WGS) entry which is preliminary data.</text>
</comment>
<dbReference type="PANTHER" id="PTHR22550">
    <property type="entry name" value="SPORE GERMINATION PROTEIN"/>
    <property type="match status" value="1"/>
</dbReference>
<gene>
    <name evidence="5" type="ORF">EPA99_12410</name>
</gene>
<dbReference type="InterPro" id="IPR002035">
    <property type="entry name" value="VWF_A"/>
</dbReference>
<feature type="region of interest" description="Disordered" evidence="2">
    <location>
        <begin position="421"/>
        <end position="577"/>
    </location>
</feature>
<dbReference type="Proteomes" id="UP000289784">
    <property type="component" value="Unassembled WGS sequence"/>
</dbReference>
<keyword evidence="3" id="KW-0472">Membrane</keyword>
<dbReference type="SUPFAM" id="SSF48452">
    <property type="entry name" value="TPR-like"/>
    <property type="match status" value="1"/>
</dbReference>
<organism evidence="5 6">
    <name type="scientific">Pseudoxanthomonas composti</name>
    <dbReference type="NCBI Taxonomy" id="2137479"/>
    <lineage>
        <taxon>Bacteria</taxon>
        <taxon>Pseudomonadati</taxon>
        <taxon>Pseudomonadota</taxon>
        <taxon>Gammaproteobacteria</taxon>
        <taxon>Lysobacterales</taxon>
        <taxon>Lysobacteraceae</taxon>
        <taxon>Pseudoxanthomonas</taxon>
    </lineage>
</organism>
<feature type="compositionally biased region" description="Basic and acidic residues" evidence="2">
    <location>
        <begin position="538"/>
        <end position="555"/>
    </location>
</feature>
<dbReference type="OrthoDB" id="9807628at2"/>
<feature type="compositionally biased region" description="Low complexity" evidence="2">
    <location>
        <begin position="458"/>
        <end position="478"/>
    </location>
</feature>
<evidence type="ECO:0000256" key="2">
    <source>
        <dbReference type="SAM" id="MobiDB-lite"/>
    </source>
</evidence>
<dbReference type="SMART" id="SM00327">
    <property type="entry name" value="VWA"/>
    <property type="match status" value="1"/>
</dbReference>
<sequence>MSADLLPHLLRPQALWLLLGMPVLAWLWWRRRRRADVWRGLVDPHLLPHLLVGRGRGTGWGVLALLLGYGLAVLALAGPSWRKVAQPTWQTRAPLVVALDLSDRVLASDLPPSRLLQARAKLATLLRERQGGQVALLVYAGDAFTVAPLTPDSANVALFLDALSPAIVPVSGQRADLAIERGAELLQQAGFTHGQILLMSDEADGAAQMAASRARELGFQVSALGLGTAAGATFRDGTGRFERAALDAGSLQRLASNGGGRYATLTRETTDLRALGVLDPGQADAGSVDQDGTRDWEDQGYWALPAVMLLALLVFRRGAGALSVLVLCLVLPIRPAQAAGIDWWQRADQRQHEQLSDGAKAYRGGDFAAAEQVFKAQSGAQAQYNLGNALAKQGRYDEAIAAYDRALRQSPGMEDAIANRAAVEAARKRQQSGQQDKRGQGNSKDASRQGQADPGDKQQGQSGPPQYGQSPPQGQTQGEQDKPSQDPPPAASDAEAQKAADEAQKQRMQQAMAQQGKDGQDKADQQRREQAMAAETSQQREQRQAVEAWLRRVPDDPGGLLRAKFEREYQRRQQGGR</sequence>
<feature type="compositionally biased region" description="Polar residues" evidence="2">
    <location>
        <begin position="440"/>
        <end position="450"/>
    </location>
</feature>
<proteinExistence type="predicted"/>
<feature type="domain" description="VWFA" evidence="4">
    <location>
        <begin position="94"/>
        <end position="281"/>
    </location>
</feature>
<evidence type="ECO:0000313" key="5">
    <source>
        <dbReference type="EMBL" id="RXR04279.1"/>
    </source>
</evidence>
<dbReference type="InterPro" id="IPR036465">
    <property type="entry name" value="vWFA_dom_sf"/>
</dbReference>
<name>A0A4Q1JVN5_9GAMM</name>
<keyword evidence="3" id="KW-0812">Transmembrane</keyword>
<dbReference type="InterPro" id="IPR050768">
    <property type="entry name" value="UPF0353/GerABKA_families"/>
</dbReference>
<keyword evidence="6" id="KW-1185">Reference proteome</keyword>
<feature type="compositionally biased region" description="Low complexity" evidence="2">
    <location>
        <begin position="506"/>
        <end position="517"/>
    </location>
</feature>
<dbReference type="SMART" id="SM00028">
    <property type="entry name" value="TPR"/>
    <property type="match status" value="1"/>
</dbReference>
<accession>A0A4Q1JVN5</accession>
<dbReference type="PROSITE" id="PS50293">
    <property type="entry name" value="TPR_REGION"/>
    <property type="match status" value="1"/>
</dbReference>
<dbReference type="PANTHER" id="PTHR22550:SF14">
    <property type="entry name" value="VWFA DOMAIN-CONTAINING PROTEIN"/>
    <property type="match status" value="1"/>
</dbReference>
<dbReference type="InterPro" id="IPR011990">
    <property type="entry name" value="TPR-like_helical_dom_sf"/>
</dbReference>